<sequence>SLPLVQAHMVADQVEQAILRRFPGSDVIIHQDPCSVVPREGKRSMLS</sequence>
<dbReference type="SUPFAM" id="SSF160240">
    <property type="entry name" value="Cation efflux protein cytoplasmic domain-like"/>
    <property type="match status" value="1"/>
</dbReference>
<dbReference type="EMBL" id="WUEZ01000133">
    <property type="protein sequence ID" value="NEI39163.1"/>
    <property type="molecule type" value="Genomic_DNA"/>
</dbReference>
<reference evidence="2 3" key="1">
    <citation type="submission" date="2019-12" db="EMBL/GenBank/DDBJ databases">
        <title>Rhizobium genotypes associated with high levels of biological nitrogen fixation by grain legumes in a temperate-maritime cropping system.</title>
        <authorList>
            <person name="Maluk M."/>
            <person name="Francesc Ferrando Molina F."/>
            <person name="Lopez Del Egido L."/>
            <person name="Lafos M."/>
            <person name="Langarica-Fuentes A."/>
            <person name="Gebre Yohannes G."/>
            <person name="Young M.W."/>
            <person name="Martin P."/>
            <person name="Gantlett R."/>
            <person name="Kenicer G."/>
            <person name="Hawes C."/>
            <person name="Begg G.S."/>
            <person name="Quilliam R.S."/>
            <person name="Squire G.R."/>
            <person name="Poole P.S."/>
            <person name="Young P.W."/>
            <person name="Iannetta P.M."/>
            <person name="James E.K."/>
        </authorList>
    </citation>
    <scope>NUCLEOTIDE SEQUENCE [LARGE SCALE GENOMIC DNA]</scope>
    <source>
        <strain evidence="2 3">JHI1096</strain>
    </source>
</reference>
<organism evidence="2 3">
    <name type="scientific">Rhizobium leguminosarum</name>
    <dbReference type="NCBI Taxonomy" id="384"/>
    <lineage>
        <taxon>Bacteria</taxon>
        <taxon>Pseudomonadati</taxon>
        <taxon>Pseudomonadota</taxon>
        <taxon>Alphaproteobacteria</taxon>
        <taxon>Hyphomicrobiales</taxon>
        <taxon>Rhizobiaceae</taxon>
        <taxon>Rhizobium/Agrobacterium group</taxon>
        <taxon>Rhizobium</taxon>
    </lineage>
</organism>
<feature type="domain" description="Cation efflux protein cytoplasmic" evidence="1">
    <location>
        <begin position="2"/>
        <end position="34"/>
    </location>
</feature>
<dbReference type="RefSeq" id="WP_281409928.1">
    <property type="nucleotide sequence ID" value="NZ_WUEZ01000133.1"/>
</dbReference>
<dbReference type="InterPro" id="IPR036837">
    <property type="entry name" value="Cation_efflux_CTD_sf"/>
</dbReference>
<dbReference type="Proteomes" id="UP000471560">
    <property type="component" value="Unassembled WGS sequence"/>
</dbReference>
<dbReference type="InterPro" id="IPR027470">
    <property type="entry name" value="Cation_efflux_CTD"/>
</dbReference>
<dbReference type="Pfam" id="PF16916">
    <property type="entry name" value="ZT_dimer"/>
    <property type="match status" value="1"/>
</dbReference>
<feature type="non-terminal residue" evidence="2">
    <location>
        <position position="1"/>
    </location>
</feature>
<gene>
    <name evidence="2" type="primary">fieF</name>
    <name evidence="2" type="synonym">yiiP</name>
    <name evidence="2" type="ORF">GR204_35520</name>
</gene>
<proteinExistence type="predicted"/>
<dbReference type="AlphaFoldDB" id="A0A6P0BH46"/>
<protein>
    <submittedName>
        <fullName evidence="2">CDF family cation-efflux transporter FieF</fullName>
    </submittedName>
</protein>
<comment type="caution">
    <text evidence="2">The sequence shown here is derived from an EMBL/GenBank/DDBJ whole genome shotgun (WGS) entry which is preliminary data.</text>
</comment>
<evidence type="ECO:0000313" key="3">
    <source>
        <dbReference type="Proteomes" id="UP000471560"/>
    </source>
</evidence>
<accession>A0A6P0BH46</accession>
<dbReference type="Gene3D" id="3.30.70.1350">
    <property type="entry name" value="Cation efflux protein, cytoplasmic domain"/>
    <property type="match status" value="1"/>
</dbReference>
<name>A0A6P0BH46_RHILE</name>
<evidence type="ECO:0000259" key="1">
    <source>
        <dbReference type="Pfam" id="PF16916"/>
    </source>
</evidence>
<evidence type="ECO:0000313" key="2">
    <source>
        <dbReference type="EMBL" id="NEI39163.1"/>
    </source>
</evidence>